<dbReference type="EMBL" id="QTSX02000886">
    <property type="protein sequence ID" value="KAJ9084065.1"/>
    <property type="molecule type" value="Genomic_DNA"/>
</dbReference>
<name>A0ACC2UB55_9FUNG</name>
<organism evidence="1 2">
    <name type="scientific">Entomophthora muscae</name>
    <dbReference type="NCBI Taxonomy" id="34485"/>
    <lineage>
        <taxon>Eukaryota</taxon>
        <taxon>Fungi</taxon>
        <taxon>Fungi incertae sedis</taxon>
        <taxon>Zoopagomycota</taxon>
        <taxon>Entomophthoromycotina</taxon>
        <taxon>Entomophthoromycetes</taxon>
        <taxon>Entomophthorales</taxon>
        <taxon>Entomophthoraceae</taxon>
        <taxon>Entomophthora</taxon>
    </lineage>
</organism>
<evidence type="ECO:0000313" key="2">
    <source>
        <dbReference type="Proteomes" id="UP001165960"/>
    </source>
</evidence>
<gene>
    <name evidence="1" type="ORF">DSO57_1028116</name>
</gene>
<evidence type="ECO:0000313" key="1">
    <source>
        <dbReference type="EMBL" id="KAJ9084065.1"/>
    </source>
</evidence>
<proteinExistence type="predicted"/>
<sequence length="173" mass="19052">MIKDIPACAQGIYITSENVVWSLTCNDLDLSTAKTVSAAPLSLGYPTLLPSEDPPALVSEEGLDIPELTPKRASWLLSGMILMGFDSYFLWVSAASSLWTPLQAAMSVLYWMASWWILPPGWKPNLVSLAPLSHRGSQTCLIGTLLAGQACCFDITNECIAFVPPEIWWYHFQ</sequence>
<dbReference type="Proteomes" id="UP001165960">
    <property type="component" value="Unassembled WGS sequence"/>
</dbReference>
<accession>A0ACC2UB55</accession>
<keyword evidence="2" id="KW-1185">Reference proteome</keyword>
<reference evidence="1" key="1">
    <citation type="submission" date="2022-04" db="EMBL/GenBank/DDBJ databases">
        <title>Genome of the entomopathogenic fungus Entomophthora muscae.</title>
        <authorList>
            <person name="Elya C."/>
            <person name="Lovett B.R."/>
            <person name="Lee E."/>
            <person name="Macias A.M."/>
            <person name="Hajek A.E."/>
            <person name="De Bivort B.L."/>
            <person name="Kasson M.T."/>
            <person name="De Fine Licht H.H."/>
            <person name="Stajich J.E."/>
        </authorList>
    </citation>
    <scope>NUCLEOTIDE SEQUENCE</scope>
    <source>
        <strain evidence="1">Berkeley</strain>
    </source>
</reference>
<protein>
    <submittedName>
        <fullName evidence="1">Uncharacterized protein</fullName>
    </submittedName>
</protein>
<comment type="caution">
    <text evidence="1">The sequence shown here is derived from an EMBL/GenBank/DDBJ whole genome shotgun (WGS) entry which is preliminary data.</text>
</comment>